<proteinExistence type="inferred from homology"/>
<evidence type="ECO:0000313" key="6">
    <source>
        <dbReference type="EMBL" id="KAA0195959.1"/>
    </source>
</evidence>
<dbReference type="Gene3D" id="3.40.50.11260">
    <property type="match status" value="1"/>
</dbReference>
<evidence type="ECO:0000256" key="2">
    <source>
        <dbReference type="ARBA" id="ARBA00022741"/>
    </source>
</evidence>
<dbReference type="FunFam" id="3.40.50.11260:FF:000004">
    <property type="entry name" value="Heat shock protein 75 mitochondrial"/>
    <property type="match status" value="1"/>
</dbReference>
<dbReference type="InterPro" id="IPR001404">
    <property type="entry name" value="Hsp90_fam"/>
</dbReference>
<accession>A0A8E0RWZ0</accession>
<dbReference type="EMBL" id="LUCM01003323">
    <property type="protein sequence ID" value="KAA0195959.1"/>
    <property type="molecule type" value="Genomic_DNA"/>
</dbReference>
<evidence type="ECO:0000256" key="5">
    <source>
        <dbReference type="PIRSR" id="PIRSR002583-1"/>
    </source>
</evidence>
<protein>
    <submittedName>
        <fullName evidence="6">Heat shock protein 75 kDa mitochondrial</fullName>
    </submittedName>
</protein>
<keyword evidence="2 5" id="KW-0547">Nucleotide-binding</keyword>
<dbReference type="InterPro" id="IPR020568">
    <property type="entry name" value="Ribosomal_Su5_D2-typ_SF"/>
</dbReference>
<evidence type="ECO:0000256" key="3">
    <source>
        <dbReference type="ARBA" id="ARBA00022840"/>
    </source>
</evidence>
<keyword evidence="6" id="KW-0346">Stress response</keyword>
<dbReference type="PRINTS" id="PR00775">
    <property type="entry name" value="HEATSHOCK90"/>
</dbReference>
<sequence>MRFQNALQATSVDHPQNPMEIRILTDKSKKLLIIEDTGIGMTREEMEDNLGTIARSGSREFIAGLKNQDQAVNNTDIIGQFGVGFYATFMVADEVEVYSRPQSGDQAVGYRWSSTGHDGEFEMCEVPDVPPGTKIVLHLKGDSLEFADEEVIDKILRKYSNFVTAPIFLNGRRINVIEPTWVKDPTKVTDDEHLSFYQYLCGNTYDSPRYSFMYKTDAPINLRVLLYVPNFKPSLFDMARDTDSGVSLYSRKREASRDTAKFDSFLNDFGLYLKEGLITEPEHETREQIARLLRWESSNLPSGEKTTLDDYVNRMTAGERSIYFLSAPSRQLAESSPYLEAVRKKSKNTEVLFLYEPYDELVLMQLGQFDKKRLTSIETVVAEDAADTDTVGQKRPNCLTQEQATRLISWAETHLGKKVKKVKVTQRLSSHPCFVSVREAGAMRHFLRTTLADRPAEERFHVMEPVLELNPEHQLVRYLSDLVEPTLSGKSDANGALASSLLDYLFDSALAQAGLLEDVRGLATRMTDLLTMIVPKRPDETTTE</sequence>
<feature type="binding site" evidence="5">
    <location>
        <begin position="80"/>
        <end position="85"/>
    </location>
    <ligand>
        <name>ATP</name>
        <dbReference type="ChEBI" id="CHEBI:30616"/>
    </ligand>
</feature>
<gene>
    <name evidence="6" type="ORF">FBUS_00921</name>
</gene>
<keyword evidence="3 5" id="KW-0067">ATP-binding</keyword>
<dbReference type="OrthoDB" id="28737at2759"/>
<dbReference type="Pfam" id="PF00183">
    <property type="entry name" value="HSP90"/>
    <property type="match status" value="2"/>
</dbReference>
<dbReference type="InterPro" id="IPR036890">
    <property type="entry name" value="HATPase_C_sf"/>
</dbReference>
<dbReference type="Gene3D" id="3.30.230.80">
    <property type="match status" value="1"/>
</dbReference>
<dbReference type="AlphaFoldDB" id="A0A8E0RWZ0"/>
<dbReference type="SUPFAM" id="SSF110942">
    <property type="entry name" value="HSP90 C-terminal domain"/>
    <property type="match status" value="1"/>
</dbReference>
<evidence type="ECO:0000256" key="4">
    <source>
        <dbReference type="ARBA" id="ARBA00023186"/>
    </source>
</evidence>
<dbReference type="InterPro" id="IPR037196">
    <property type="entry name" value="HSP90_C"/>
</dbReference>
<dbReference type="InterPro" id="IPR020575">
    <property type="entry name" value="Hsp90_N"/>
</dbReference>
<dbReference type="GO" id="GO:0016887">
    <property type="term" value="F:ATP hydrolysis activity"/>
    <property type="evidence" value="ECO:0007669"/>
    <property type="project" value="InterPro"/>
</dbReference>
<dbReference type="Pfam" id="PF13589">
    <property type="entry name" value="HATPase_c_3"/>
    <property type="match status" value="1"/>
</dbReference>
<reference evidence="6" key="1">
    <citation type="submission" date="2019-05" db="EMBL/GenBank/DDBJ databases">
        <title>Annotation for the trematode Fasciolopsis buski.</title>
        <authorList>
            <person name="Choi Y.-J."/>
        </authorList>
    </citation>
    <scope>NUCLEOTIDE SEQUENCE</scope>
    <source>
        <strain evidence="6">HT</strain>
        <tissue evidence="6">Whole worm</tissue>
    </source>
</reference>
<dbReference type="PIRSF" id="PIRSF002583">
    <property type="entry name" value="Hsp90"/>
    <property type="match status" value="1"/>
</dbReference>
<comment type="caution">
    <text evidence="6">The sequence shown here is derived from an EMBL/GenBank/DDBJ whole genome shotgun (WGS) entry which is preliminary data.</text>
</comment>
<dbReference type="SUPFAM" id="SSF55874">
    <property type="entry name" value="ATPase domain of HSP90 chaperone/DNA topoisomerase II/histidine kinase"/>
    <property type="match status" value="1"/>
</dbReference>
<dbReference type="GO" id="GO:0051082">
    <property type="term" value="F:unfolded protein binding"/>
    <property type="evidence" value="ECO:0007669"/>
    <property type="project" value="InterPro"/>
</dbReference>
<dbReference type="GO" id="GO:0005524">
    <property type="term" value="F:ATP binding"/>
    <property type="evidence" value="ECO:0007669"/>
    <property type="project" value="UniProtKB-KW"/>
</dbReference>
<feature type="binding site" evidence="5">
    <location>
        <begin position="56"/>
        <end position="57"/>
    </location>
    <ligand>
        <name>ATP</name>
        <dbReference type="ChEBI" id="CHEBI:30616"/>
    </ligand>
</feature>
<name>A0A8E0RWZ0_9TREM</name>
<keyword evidence="4" id="KW-0143">Chaperone</keyword>
<dbReference type="Gene3D" id="1.20.120.790">
    <property type="entry name" value="Heat shock protein 90, C-terminal domain"/>
    <property type="match status" value="1"/>
</dbReference>
<dbReference type="Gene3D" id="3.30.565.10">
    <property type="entry name" value="Histidine kinase-like ATPase, C-terminal domain"/>
    <property type="match status" value="1"/>
</dbReference>
<feature type="binding site" evidence="5">
    <location>
        <position position="36"/>
    </location>
    <ligand>
        <name>ATP</name>
        <dbReference type="ChEBI" id="CHEBI:30616"/>
    </ligand>
</feature>
<organism evidence="6 7">
    <name type="scientific">Fasciolopsis buskii</name>
    <dbReference type="NCBI Taxonomy" id="27845"/>
    <lineage>
        <taxon>Eukaryota</taxon>
        <taxon>Metazoa</taxon>
        <taxon>Spiralia</taxon>
        <taxon>Lophotrochozoa</taxon>
        <taxon>Platyhelminthes</taxon>
        <taxon>Trematoda</taxon>
        <taxon>Digenea</taxon>
        <taxon>Plagiorchiida</taxon>
        <taxon>Echinostomata</taxon>
        <taxon>Echinostomatoidea</taxon>
        <taxon>Fasciolidae</taxon>
        <taxon>Fasciolopsis</taxon>
    </lineage>
</organism>
<dbReference type="GO" id="GO:0140662">
    <property type="term" value="F:ATP-dependent protein folding chaperone"/>
    <property type="evidence" value="ECO:0007669"/>
    <property type="project" value="InterPro"/>
</dbReference>
<evidence type="ECO:0000313" key="7">
    <source>
        <dbReference type="Proteomes" id="UP000728185"/>
    </source>
</evidence>
<feature type="binding site" evidence="5">
    <location>
        <position position="41"/>
    </location>
    <ligand>
        <name>ATP</name>
        <dbReference type="ChEBI" id="CHEBI:30616"/>
    </ligand>
</feature>
<dbReference type="SUPFAM" id="SSF54211">
    <property type="entry name" value="Ribosomal protein S5 domain 2-like"/>
    <property type="match status" value="1"/>
</dbReference>
<dbReference type="Proteomes" id="UP000728185">
    <property type="component" value="Unassembled WGS sequence"/>
</dbReference>
<feature type="binding site" evidence="5">
    <location>
        <position position="133"/>
    </location>
    <ligand>
        <name>ATP</name>
        <dbReference type="ChEBI" id="CHEBI:30616"/>
    </ligand>
</feature>
<feature type="binding site" evidence="5">
    <location>
        <position position="49"/>
    </location>
    <ligand>
        <name>ATP</name>
        <dbReference type="ChEBI" id="CHEBI:30616"/>
    </ligand>
</feature>
<comment type="similarity">
    <text evidence="1">Belongs to the heat shock protein 90 family.</text>
</comment>
<dbReference type="PANTHER" id="PTHR11528">
    <property type="entry name" value="HEAT SHOCK PROTEIN 90 FAMILY MEMBER"/>
    <property type="match status" value="1"/>
</dbReference>
<keyword evidence="7" id="KW-1185">Reference proteome</keyword>
<evidence type="ECO:0000256" key="1">
    <source>
        <dbReference type="ARBA" id="ARBA00008239"/>
    </source>
</evidence>